<dbReference type="InterPro" id="IPR012337">
    <property type="entry name" value="RNaseH-like_sf"/>
</dbReference>
<comment type="caution">
    <text evidence="2">The sequence shown here is derived from an EMBL/GenBank/DDBJ whole genome shotgun (WGS) entry which is preliminary data.</text>
</comment>
<dbReference type="AlphaFoldDB" id="A0AAW2XM62"/>
<dbReference type="EMBL" id="JACGWN010000003">
    <property type="protein sequence ID" value="KAL0454851.1"/>
    <property type="molecule type" value="Genomic_DNA"/>
</dbReference>
<name>A0AAW2XM62_9LAMI</name>
<gene>
    <name evidence="2" type="ORF">Slati_0824300</name>
</gene>
<reference evidence="2" key="1">
    <citation type="submission" date="2020-06" db="EMBL/GenBank/DDBJ databases">
        <authorList>
            <person name="Li T."/>
            <person name="Hu X."/>
            <person name="Zhang T."/>
            <person name="Song X."/>
            <person name="Zhang H."/>
            <person name="Dai N."/>
            <person name="Sheng W."/>
            <person name="Hou X."/>
            <person name="Wei L."/>
        </authorList>
    </citation>
    <scope>NUCLEOTIDE SEQUENCE</scope>
    <source>
        <strain evidence="2">KEN1</strain>
        <tissue evidence="2">Leaf</tissue>
    </source>
</reference>
<proteinExistence type="predicted"/>
<evidence type="ECO:0000259" key="1">
    <source>
        <dbReference type="Pfam" id="PF13456"/>
    </source>
</evidence>
<accession>A0AAW2XM62</accession>
<feature type="domain" description="RNase H type-1" evidence="1">
    <location>
        <begin position="16"/>
        <end position="91"/>
    </location>
</feature>
<dbReference type="Pfam" id="PF13456">
    <property type="entry name" value="RVT_3"/>
    <property type="match status" value="1"/>
</dbReference>
<dbReference type="Gene3D" id="3.30.420.10">
    <property type="entry name" value="Ribonuclease H-like superfamily/Ribonuclease H"/>
    <property type="match status" value="1"/>
</dbReference>
<dbReference type="InterPro" id="IPR036397">
    <property type="entry name" value="RNaseH_sf"/>
</dbReference>
<protein>
    <recommendedName>
        <fullName evidence="1">RNase H type-1 domain-containing protein</fullName>
    </recommendedName>
</protein>
<dbReference type="SUPFAM" id="SSF53098">
    <property type="entry name" value="Ribonuclease H-like"/>
    <property type="match status" value="1"/>
</dbReference>
<evidence type="ECO:0000313" key="2">
    <source>
        <dbReference type="EMBL" id="KAL0454851.1"/>
    </source>
</evidence>
<reference evidence="2" key="2">
    <citation type="journal article" date="2024" name="Plant">
        <title>Genomic evolution and insights into agronomic trait innovations of Sesamum species.</title>
        <authorList>
            <person name="Miao H."/>
            <person name="Wang L."/>
            <person name="Qu L."/>
            <person name="Liu H."/>
            <person name="Sun Y."/>
            <person name="Le M."/>
            <person name="Wang Q."/>
            <person name="Wei S."/>
            <person name="Zheng Y."/>
            <person name="Lin W."/>
            <person name="Duan Y."/>
            <person name="Cao H."/>
            <person name="Xiong S."/>
            <person name="Wang X."/>
            <person name="Wei L."/>
            <person name="Li C."/>
            <person name="Ma Q."/>
            <person name="Ju M."/>
            <person name="Zhao R."/>
            <person name="Li G."/>
            <person name="Mu C."/>
            <person name="Tian Q."/>
            <person name="Mei H."/>
            <person name="Zhang T."/>
            <person name="Gao T."/>
            <person name="Zhang H."/>
        </authorList>
    </citation>
    <scope>NUCLEOTIDE SEQUENCE</scope>
    <source>
        <strain evidence="2">KEN1</strain>
    </source>
</reference>
<dbReference type="PANTHER" id="PTHR48475">
    <property type="entry name" value="RIBONUCLEASE H"/>
    <property type="match status" value="1"/>
</dbReference>
<organism evidence="2">
    <name type="scientific">Sesamum latifolium</name>
    <dbReference type="NCBI Taxonomy" id="2727402"/>
    <lineage>
        <taxon>Eukaryota</taxon>
        <taxon>Viridiplantae</taxon>
        <taxon>Streptophyta</taxon>
        <taxon>Embryophyta</taxon>
        <taxon>Tracheophyta</taxon>
        <taxon>Spermatophyta</taxon>
        <taxon>Magnoliopsida</taxon>
        <taxon>eudicotyledons</taxon>
        <taxon>Gunneridae</taxon>
        <taxon>Pentapetalae</taxon>
        <taxon>asterids</taxon>
        <taxon>lamiids</taxon>
        <taxon>Lamiales</taxon>
        <taxon>Pedaliaceae</taxon>
        <taxon>Sesamum</taxon>
    </lineage>
</organism>
<dbReference type="PANTHER" id="PTHR48475:SF2">
    <property type="entry name" value="RIBONUCLEASE H"/>
    <property type="match status" value="1"/>
</dbReference>
<dbReference type="GO" id="GO:0004523">
    <property type="term" value="F:RNA-DNA hybrid ribonuclease activity"/>
    <property type="evidence" value="ECO:0007669"/>
    <property type="project" value="InterPro"/>
</dbReference>
<dbReference type="InterPro" id="IPR002156">
    <property type="entry name" value="RNaseH_domain"/>
</dbReference>
<dbReference type="GO" id="GO:0003676">
    <property type="term" value="F:nucleic acid binding"/>
    <property type="evidence" value="ECO:0007669"/>
    <property type="project" value="InterPro"/>
</dbReference>
<sequence length="96" mass="10813">MTTPYPSREVWLLHADGSATIHRTGAEVVITSPKGDDIESVARFDFKAPNNEAVYKTLVLDMRIAWEAGARHLIAYSDSPHIVKQLKERIKLKRIA</sequence>